<protein>
    <recommendedName>
        <fullName evidence="7">Peptidase A1 domain-containing protein</fullName>
    </recommendedName>
</protein>
<keyword evidence="5" id="KW-0325">Glycoprotein</keyword>
<evidence type="ECO:0000259" key="7">
    <source>
        <dbReference type="PROSITE" id="PS51767"/>
    </source>
</evidence>
<name>A0ABR0DV59_9LAMI</name>
<dbReference type="PANTHER" id="PTHR47967">
    <property type="entry name" value="OS07G0603500 PROTEIN-RELATED"/>
    <property type="match status" value="1"/>
</dbReference>
<keyword evidence="4" id="KW-0378">Hydrolase</keyword>
<dbReference type="InterPro" id="IPR032799">
    <property type="entry name" value="TAXi_C"/>
</dbReference>
<dbReference type="InterPro" id="IPR032861">
    <property type="entry name" value="TAXi_N"/>
</dbReference>
<reference evidence="8 9" key="1">
    <citation type="journal article" date="2023" name="bioRxiv">
        <title>Genome report: Whole genome sequence and annotation of Penstemon davidsonii.</title>
        <authorList>
            <person name="Ostevik K.L."/>
            <person name="Alabady M."/>
            <person name="Zhang M."/>
            <person name="Rausher M.D."/>
        </authorList>
    </citation>
    <scope>NUCLEOTIDE SEQUENCE [LARGE SCALE GENOMIC DNA]</scope>
    <source>
        <strain evidence="8">DNT005</strain>
        <tissue evidence="8">Whole leaf</tissue>
    </source>
</reference>
<comment type="similarity">
    <text evidence="1">Belongs to the peptidase A1 family.</text>
</comment>
<evidence type="ECO:0000256" key="4">
    <source>
        <dbReference type="ARBA" id="ARBA00022801"/>
    </source>
</evidence>
<dbReference type="InterPro" id="IPR051708">
    <property type="entry name" value="Plant_Aspart_Prot_A1"/>
</dbReference>
<evidence type="ECO:0000313" key="9">
    <source>
        <dbReference type="Proteomes" id="UP001291926"/>
    </source>
</evidence>
<organism evidence="8 9">
    <name type="scientific">Penstemon davidsonii</name>
    <dbReference type="NCBI Taxonomy" id="160366"/>
    <lineage>
        <taxon>Eukaryota</taxon>
        <taxon>Viridiplantae</taxon>
        <taxon>Streptophyta</taxon>
        <taxon>Embryophyta</taxon>
        <taxon>Tracheophyta</taxon>
        <taxon>Spermatophyta</taxon>
        <taxon>Magnoliopsida</taxon>
        <taxon>eudicotyledons</taxon>
        <taxon>Gunneridae</taxon>
        <taxon>Pentapetalae</taxon>
        <taxon>asterids</taxon>
        <taxon>lamiids</taxon>
        <taxon>Lamiales</taxon>
        <taxon>Plantaginaceae</taxon>
        <taxon>Cheloneae</taxon>
        <taxon>Penstemon</taxon>
    </lineage>
</organism>
<keyword evidence="9" id="KW-1185">Reference proteome</keyword>
<keyword evidence="6" id="KW-0732">Signal</keyword>
<evidence type="ECO:0000256" key="6">
    <source>
        <dbReference type="SAM" id="SignalP"/>
    </source>
</evidence>
<sequence length="551" mass="61994">MKHPSIFLAYVTIISVLAMSMGLETESNNITIGFTLDLIQIDSPQSPTLSSSQRMVNVLQRSLDRIHRFKTGIKYGDPPQTDIVSYASGYYLIKYSIGTPPISTFVVADTGSEIIWLQCQPCVKCFHQNLPLFNPKSSSTYSKVPCNSNACIFFERNSCDKNRINCMYEEEYVDGSYTKGVVSRDTVTLPTSHGWSWSFPHIEFGCGLDNGGIFRSEETGIVGLNGGAKSLIGQLDYVIQGKFFYCLVSLYHEIFSSSKMNFGANDIVSGPGTVSTPLDTTRWQSFDYYLTLEGVSIDGERLEFYDYSSNNSKVIEEGNILIDSGSVITYLPQDFYKPIKERMKRLIYYRQIGGFSADSNQMSSVWDQPSVHQASDFDQQSGSGSEVIATVINALGVINDEEEGCITQGPIRITKTIKVDGQDKVVDKEPEEMVVEEIKLKNLDKMWDKVRDMSEGNDSIKEHNLSVALEKFENFKMKPGETIDQMDTRFTKMLNNVLKLGKTFTLKVLKVLPPKFNMMITAMEESRDLGKISLTELFSVLKNGYRRDLNF</sequence>
<dbReference type="EMBL" id="JAYDYQ010000847">
    <property type="protein sequence ID" value="KAK4493110.1"/>
    <property type="molecule type" value="Genomic_DNA"/>
</dbReference>
<dbReference type="Pfam" id="PF14543">
    <property type="entry name" value="TAXi_N"/>
    <property type="match status" value="1"/>
</dbReference>
<evidence type="ECO:0000313" key="8">
    <source>
        <dbReference type="EMBL" id="KAK4493110.1"/>
    </source>
</evidence>
<proteinExistence type="inferred from homology"/>
<feature type="signal peptide" evidence="6">
    <location>
        <begin position="1"/>
        <end position="22"/>
    </location>
</feature>
<dbReference type="InterPro" id="IPR021109">
    <property type="entry name" value="Peptidase_aspartic_dom_sf"/>
</dbReference>
<keyword evidence="2" id="KW-0645">Protease</keyword>
<dbReference type="Proteomes" id="UP001291926">
    <property type="component" value="Unassembled WGS sequence"/>
</dbReference>
<feature type="chain" id="PRO_5046893741" description="Peptidase A1 domain-containing protein" evidence="6">
    <location>
        <begin position="23"/>
        <end position="551"/>
    </location>
</feature>
<keyword evidence="3" id="KW-0064">Aspartyl protease</keyword>
<evidence type="ECO:0000256" key="3">
    <source>
        <dbReference type="ARBA" id="ARBA00022750"/>
    </source>
</evidence>
<evidence type="ECO:0000256" key="2">
    <source>
        <dbReference type="ARBA" id="ARBA00022670"/>
    </source>
</evidence>
<dbReference type="PANTHER" id="PTHR47967:SF125">
    <property type="entry name" value="PEPTIDASE A1 DOMAIN-CONTAINING PROTEIN"/>
    <property type="match status" value="1"/>
</dbReference>
<dbReference type="CDD" id="cd05476">
    <property type="entry name" value="pepsin_A_like_plant"/>
    <property type="match status" value="1"/>
</dbReference>
<evidence type="ECO:0000256" key="1">
    <source>
        <dbReference type="ARBA" id="ARBA00007447"/>
    </source>
</evidence>
<feature type="domain" description="Peptidase A1" evidence="7">
    <location>
        <begin position="91"/>
        <end position="458"/>
    </location>
</feature>
<gene>
    <name evidence="8" type="ORF">RD792_018046</name>
</gene>
<accession>A0ABR0DV59</accession>
<dbReference type="InterPro" id="IPR034161">
    <property type="entry name" value="Pepsin-like_plant"/>
</dbReference>
<comment type="caution">
    <text evidence="8">The sequence shown here is derived from an EMBL/GenBank/DDBJ whole genome shotgun (WGS) entry which is preliminary data.</text>
</comment>
<dbReference type="PROSITE" id="PS51767">
    <property type="entry name" value="PEPTIDASE_A1"/>
    <property type="match status" value="1"/>
</dbReference>
<dbReference type="InterPro" id="IPR033121">
    <property type="entry name" value="PEPTIDASE_A1"/>
</dbReference>
<dbReference type="SUPFAM" id="SSF50630">
    <property type="entry name" value="Acid proteases"/>
    <property type="match status" value="1"/>
</dbReference>
<dbReference type="Pfam" id="PF14223">
    <property type="entry name" value="Retrotran_gag_2"/>
    <property type="match status" value="1"/>
</dbReference>
<dbReference type="Pfam" id="PF14541">
    <property type="entry name" value="TAXi_C"/>
    <property type="match status" value="1"/>
</dbReference>
<dbReference type="Gene3D" id="2.40.70.10">
    <property type="entry name" value="Acid Proteases"/>
    <property type="match status" value="2"/>
</dbReference>
<evidence type="ECO:0000256" key="5">
    <source>
        <dbReference type="ARBA" id="ARBA00023180"/>
    </source>
</evidence>